<organism evidence="1">
    <name type="scientific">Papilio xuthus</name>
    <name type="common">Asian swallowtail butterfly</name>
    <dbReference type="NCBI Taxonomy" id="66420"/>
    <lineage>
        <taxon>Eukaryota</taxon>
        <taxon>Metazoa</taxon>
        <taxon>Ecdysozoa</taxon>
        <taxon>Arthropoda</taxon>
        <taxon>Hexapoda</taxon>
        <taxon>Insecta</taxon>
        <taxon>Pterygota</taxon>
        <taxon>Neoptera</taxon>
        <taxon>Endopterygota</taxon>
        <taxon>Lepidoptera</taxon>
        <taxon>Glossata</taxon>
        <taxon>Ditrysia</taxon>
        <taxon>Papilionoidea</taxon>
        <taxon>Papilionidae</taxon>
        <taxon>Papilioninae</taxon>
        <taxon>Papilio</taxon>
    </lineage>
</organism>
<dbReference type="AlphaFoldDB" id="I4DNG6"/>
<reference evidence="1" key="1">
    <citation type="journal article" date="2012" name="BMC Biol.">
        <title>Comprehensive microarray-based analysis for stage-specific larval camouflage pattern-associated genes in the swallowtail butterfly, Papilio xuthus.</title>
        <authorList>
            <person name="Futahashi R."/>
            <person name="Shirataki H."/>
            <person name="Narita T."/>
            <person name="Mita K."/>
            <person name="Fujiwara H."/>
        </authorList>
    </citation>
    <scope>NUCLEOTIDE SEQUENCE</scope>
    <source>
        <tissue evidence="1">Epidermis</tissue>
    </source>
</reference>
<protein>
    <submittedName>
        <fullName evidence="1">Uncharacterized protein</fullName>
    </submittedName>
</protein>
<name>I4DNG6_PAPXU</name>
<feature type="non-terminal residue" evidence="1">
    <location>
        <position position="1"/>
    </location>
</feature>
<accession>I4DNG6</accession>
<dbReference type="EMBL" id="AK402909">
    <property type="protein sequence ID" value="BAM19456.1"/>
    <property type="molecule type" value="mRNA"/>
</dbReference>
<evidence type="ECO:0000313" key="1">
    <source>
        <dbReference type="EMBL" id="BAM19456.1"/>
    </source>
</evidence>
<sequence length="72" mass="7685">TTISGAASLTGTSARVLACPATAELSAAAGRDPRANTGPVLIPSLAPHWPPANERRCRRRVRVRIRTSRLVR</sequence>
<proteinExistence type="evidence at transcript level"/>